<gene>
    <name evidence="2" type="ORF">ACFQDI_17405</name>
</gene>
<dbReference type="RefSeq" id="WP_377169090.1">
    <property type="nucleotide sequence ID" value="NZ_JBHSMQ010000006.1"/>
</dbReference>
<protein>
    <recommendedName>
        <fullName evidence="4">Lipoprotein</fullName>
    </recommendedName>
</protein>
<evidence type="ECO:0000313" key="3">
    <source>
        <dbReference type="Proteomes" id="UP001596052"/>
    </source>
</evidence>
<evidence type="ECO:0008006" key="4">
    <source>
        <dbReference type="Google" id="ProtNLM"/>
    </source>
</evidence>
<proteinExistence type="predicted"/>
<reference evidence="3" key="1">
    <citation type="journal article" date="2019" name="Int. J. Syst. Evol. Microbiol.">
        <title>The Global Catalogue of Microorganisms (GCM) 10K type strain sequencing project: providing services to taxonomists for standard genome sequencing and annotation.</title>
        <authorList>
            <consortium name="The Broad Institute Genomics Platform"/>
            <consortium name="The Broad Institute Genome Sequencing Center for Infectious Disease"/>
            <person name="Wu L."/>
            <person name="Ma J."/>
        </authorList>
    </citation>
    <scope>NUCLEOTIDE SEQUENCE [LARGE SCALE GENOMIC DNA]</scope>
    <source>
        <strain evidence="3">CGMCC 4.1469</strain>
    </source>
</reference>
<name>A0ABW0KVZ8_9BACT</name>
<dbReference type="Proteomes" id="UP001596052">
    <property type="component" value="Unassembled WGS sequence"/>
</dbReference>
<evidence type="ECO:0000313" key="2">
    <source>
        <dbReference type="EMBL" id="MFC5456646.1"/>
    </source>
</evidence>
<accession>A0ABW0KVZ8</accession>
<sequence>MNRILACLLLFTAFLHADEFDPKDNTIVLGKRVGLIKPGMTSTDIERAYGKGSLKQQKIPGAEGEEIDGAKLFAGTDRELEIVWDPDNDKKQVVFDIRVMGKAWKFENGLKSGMTVEEVEKINGKPFKIAGFEWDYGGYANFEGGKLEGKVSIRFSPTTENIPEYLSGDKQLSSTDKKLRAAKPLVDEGISVFMK</sequence>
<feature type="signal peptide" evidence="1">
    <location>
        <begin position="1"/>
        <end position="17"/>
    </location>
</feature>
<dbReference type="EMBL" id="JBHSMQ010000006">
    <property type="protein sequence ID" value="MFC5456646.1"/>
    <property type="molecule type" value="Genomic_DNA"/>
</dbReference>
<organism evidence="2 3">
    <name type="scientific">Prosthecobacter fluviatilis</name>
    <dbReference type="NCBI Taxonomy" id="445931"/>
    <lineage>
        <taxon>Bacteria</taxon>
        <taxon>Pseudomonadati</taxon>
        <taxon>Verrucomicrobiota</taxon>
        <taxon>Verrucomicrobiia</taxon>
        <taxon>Verrucomicrobiales</taxon>
        <taxon>Verrucomicrobiaceae</taxon>
        <taxon>Prosthecobacter</taxon>
    </lineage>
</organism>
<comment type="caution">
    <text evidence="2">The sequence shown here is derived from an EMBL/GenBank/DDBJ whole genome shotgun (WGS) entry which is preliminary data.</text>
</comment>
<keyword evidence="1" id="KW-0732">Signal</keyword>
<keyword evidence="3" id="KW-1185">Reference proteome</keyword>
<evidence type="ECO:0000256" key="1">
    <source>
        <dbReference type="SAM" id="SignalP"/>
    </source>
</evidence>
<feature type="chain" id="PRO_5047540056" description="Lipoprotein" evidence="1">
    <location>
        <begin position="18"/>
        <end position="195"/>
    </location>
</feature>